<dbReference type="PANTHER" id="PTHR35176">
    <property type="entry name" value="HEME OXYGENASE HI_0854-RELATED"/>
    <property type="match status" value="1"/>
</dbReference>
<keyword evidence="1" id="KW-0560">Oxidoreductase</keyword>
<dbReference type="Gene3D" id="2.30.110.10">
    <property type="entry name" value="Electron Transport, Fmn-binding Protein, Chain A"/>
    <property type="match status" value="1"/>
</dbReference>
<name>A0A7M4DJR0_9MICO</name>
<dbReference type="EMBL" id="CACRYJ010000032">
    <property type="protein sequence ID" value="VZO37281.1"/>
    <property type="molecule type" value="Genomic_DNA"/>
</dbReference>
<protein>
    <submittedName>
        <fullName evidence="2">Pyridoxamine 5'-phosphate oxidase</fullName>
    </submittedName>
</protein>
<evidence type="ECO:0000313" key="2">
    <source>
        <dbReference type="EMBL" id="VZO37281.1"/>
    </source>
</evidence>
<sequence>MGLPQAEREEFLAQPHIGALAVGAGPDRGPLVVPIWYGYQPAGSLWVVTPVDSVKSRLIEAAGRFSLLAEQSSPRVRYVSVEGPVTESREATDDEHLAIARRYLGDGAAAYVEMAAGFGVQLLVRMQPQHWYSADLGPN</sequence>
<dbReference type="InterPro" id="IPR012349">
    <property type="entry name" value="Split_barrel_FMN-bd"/>
</dbReference>
<accession>A0A7M4DJR0</accession>
<proteinExistence type="predicted"/>
<organism evidence="2 3">
    <name type="scientific">Occultella aeris</name>
    <dbReference type="NCBI Taxonomy" id="2761496"/>
    <lineage>
        <taxon>Bacteria</taxon>
        <taxon>Bacillati</taxon>
        <taxon>Actinomycetota</taxon>
        <taxon>Actinomycetes</taxon>
        <taxon>Micrococcales</taxon>
        <taxon>Ruaniaceae</taxon>
        <taxon>Occultella</taxon>
    </lineage>
</organism>
<keyword evidence="3" id="KW-1185">Reference proteome</keyword>
<comment type="caution">
    <text evidence="2">The sequence shown here is derived from an EMBL/GenBank/DDBJ whole genome shotgun (WGS) entry which is preliminary data.</text>
</comment>
<dbReference type="InterPro" id="IPR052019">
    <property type="entry name" value="F420H2_bilvrd_red/Heme_oxyg"/>
</dbReference>
<dbReference type="GO" id="GO:0070967">
    <property type="term" value="F:coenzyme F420 binding"/>
    <property type="evidence" value="ECO:0007669"/>
    <property type="project" value="TreeGrafter"/>
</dbReference>
<dbReference type="GO" id="GO:0016627">
    <property type="term" value="F:oxidoreductase activity, acting on the CH-CH group of donors"/>
    <property type="evidence" value="ECO:0007669"/>
    <property type="project" value="TreeGrafter"/>
</dbReference>
<gene>
    <name evidence="2" type="ORF">HALOF300_02367</name>
</gene>
<dbReference type="AlphaFoldDB" id="A0A7M4DJR0"/>
<evidence type="ECO:0000313" key="3">
    <source>
        <dbReference type="Proteomes" id="UP000419743"/>
    </source>
</evidence>
<dbReference type="PANTHER" id="PTHR35176:SF6">
    <property type="entry name" value="HEME OXYGENASE HI_0854-RELATED"/>
    <property type="match status" value="1"/>
</dbReference>
<evidence type="ECO:0000256" key="1">
    <source>
        <dbReference type="ARBA" id="ARBA00023002"/>
    </source>
</evidence>
<reference evidence="2 3" key="1">
    <citation type="submission" date="2019-11" db="EMBL/GenBank/DDBJ databases">
        <authorList>
            <person name="Criscuolo A."/>
        </authorList>
    </citation>
    <scope>NUCLEOTIDE SEQUENCE [LARGE SCALE GENOMIC DNA]</scope>
    <source>
        <strain evidence="2">CIP111667</strain>
    </source>
</reference>
<dbReference type="GO" id="GO:0005829">
    <property type="term" value="C:cytosol"/>
    <property type="evidence" value="ECO:0007669"/>
    <property type="project" value="TreeGrafter"/>
</dbReference>
<dbReference type="SUPFAM" id="SSF50475">
    <property type="entry name" value="FMN-binding split barrel"/>
    <property type="match status" value="1"/>
</dbReference>
<dbReference type="Proteomes" id="UP000419743">
    <property type="component" value="Unassembled WGS sequence"/>
</dbReference>
<dbReference type="RefSeq" id="WP_156741122.1">
    <property type="nucleotide sequence ID" value="NZ_CACRYJ010000032.1"/>
</dbReference>